<dbReference type="AlphaFoldDB" id="A0A6A6K573"/>
<organism evidence="4 5">
    <name type="scientific">Hevea brasiliensis</name>
    <name type="common">Para rubber tree</name>
    <name type="synonym">Siphonia brasiliensis</name>
    <dbReference type="NCBI Taxonomy" id="3981"/>
    <lineage>
        <taxon>Eukaryota</taxon>
        <taxon>Viridiplantae</taxon>
        <taxon>Streptophyta</taxon>
        <taxon>Embryophyta</taxon>
        <taxon>Tracheophyta</taxon>
        <taxon>Spermatophyta</taxon>
        <taxon>Magnoliopsida</taxon>
        <taxon>eudicotyledons</taxon>
        <taxon>Gunneridae</taxon>
        <taxon>Pentapetalae</taxon>
        <taxon>rosids</taxon>
        <taxon>fabids</taxon>
        <taxon>Malpighiales</taxon>
        <taxon>Euphorbiaceae</taxon>
        <taxon>Crotonoideae</taxon>
        <taxon>Micrandreae</taxon>
        <taxon>Hevea</taxon>
    </lineage>
</organism>
<name>A0A6A6K573_HEVBR</name>
<feature type="region of interest" description="Disordered" evidence="2">
    <location>
        <begin position="593"/>
        <end position="625"/>
    </location>
</feature>
<dbReference type="Gene3D" id="3.30.40.10">
    <property type="entry name" value="Zinc/RING finger domain, C3HC4 (zinc finger)"/>
    <property type="match status" value="1"/>
</dbReference>
<evidence type="ECO:0000259" key="3">
    <source>
        <dbReference type="PROSITE" id="PS50089"/>
    </source>
</evidence>
<feature type="region of interest" description="Disordered" evidence="2">
    <location>
        <begin position="453"/>
        <end position="530"/>
    </location>
</feature>
<keyword evidence="1" id="KW-0479">Metal-binding</keyword>
<feature type="region of interest" description="Disordered" evidence="2">
    <location>
        <begin position="148"/>
        <end position="243"/>
    </location>
</feature>
<proteinExistence type="predicted"/>
<evidence type="ECO:0000256" key="1">
    <source>
        <dbReference type="PROSITE-ProRule" id="PRU00175"/>
    </source>
</evidence>
<feature type="domain" description="RING-type" evidence="3">
    <location>
        <begin position="740"/>
        <end position="781"/>
    </location>
</feature>
<dbReference type="InterPro" id="IPR001841">
    <property type="entry name" value="Znf_RING"/>
</dbReference>
<feature type="compositionally biased region" description="Basic and acidic residues" evidence="2">
    <location>
        <begin position="407"/>
        <end position="416"/>
    </location>
</feature>
<comment type="caution">
    <text evidence="4">The sequence shown here is derived from an EMBL/GenBank/DDBJ whole genome shotgun (WGS) entry which is preliminary data.</text>
</comment>
<keyword evidence="1" id="KW-0862">Zinc</keyword>
<feature type="compositionally biased region" description="Polar residues" evidence="2">
    <location>
        <begin position="477"/>
        <end position="512"/>
    </location>
</feature>
<feature type="compositionally biased region" description="Low complexity" evidence="2">
    <location>
        <begin position="152"/>
        <end position="169"/>
    </location>
</feature>
<sequence length="784" mass="90146">MTDFQPLQQKPESTDDARAEFERGLEELMRGHLDDCMSFASCSSTRNADEEDDEGDQLVRRRRRSDLEGDDLAESSAARRRHSRILSRWAARQAQEMITTIERRNLTHVKEARAVERPSTQASAILQMWRELEDEHLLNRARERVRERLRQQRSVESNTNMSSTNMSESRGSENQGSLVDASESENEFVPWSHERLGAQNEHGDNNGSSREQSPDLGEVERERGVGADGKSAAGGRGGWREEQAAGLDAQVDRVRDGSAADHDEGQPEHIRRDMLRLRGRQALLDLLVRIERERQRELQGLLEHRAVSDLLIVTAFRFLRNERPVEEERPPSMAASELVQLRQRHTVSGLREGFRFRLENIVRGQVSGHSDSTPDSNVNDPRNDWSQTNTSQNIQLEDSEQLQSRSQENDTHRLSEQTENLQSNAAANNMNWQETANQVGGWQGQITDVEGRNWRQPDYSQFNEWRNGDAEPIDGNWQENSVNDWPQETPGNVQSEQSRPQDAQRGWHQNGSREAVENWTEGPSDPPRMRRAVPMRRYNRFHPPDDDNVYSMELRELLSRRSVSNLLRSGFRESLDQLIQSYVERQGRAPIDWDLHRNLPTPTPASPERDEDQQRDEQNEDQRDVMNRPSLVLPAPPVPPPQPLWHQDLHHTSWSRHSMQRSELEWEMINELRADMARLQQGMSHMQRMLEACMDMQLELQRSVRQEVSAALNRSAGEKGLVAETSEDGSKWGHVRKGTCCVCCDSHIDSLLYRCGHMCTCSKCANELVRGEESAHCVEHRLLK</sequence>
<accession>A0A6A6K573</accession>
<feature type="compositionally biased region" description="Polar residues" evidence="2">
    <location>
        <begin position="1"/>
        <end position="11"/>
    </location>
</feature>
<feature type="compositionally biased region" description="Polar residues" evidence="2">
    <location>
        <begin position="367"/>
        <end position="406"/>
    </location>
</feature>
<feature type="region of interest" description="Disordered" evidence="2">
    <location>
        <begin position="41"/>
        <end position="79"/>
    </location>
</feature>
<feature type="region of interest" description="Disordered" evidence="2">
    <location>
        <begin position="365"/>
        <end position="417"/>
    </location>
</feature>
<evidence type="ECO:0000313" key="4">
    <source>
        <dbReference type="EMBL" id="KAF2282529.1"/>
    </source>
</evidence>
<feature type="compositionally biased region" description="Basic and acidic residues" evidence="2">
    <location>
        <begin position="192"/>
        <end position="204"/>
    </location>
</feature>
<keyword evidence="5" id="KW-1185">Reference proteome</keyword>
<evidence type="ECO:0000256" key="2">
    <source>
        <dbReference type="SAM" id="MobiDB-lite"/>
    </source>
</evidence>
<dbReference type="Proteomes" id="UP000467840">
    <property type="component" value="Unassembled WGS sequence"/>
</dbReference>
<feature type="region of interest" description="Disordered" evidence="2">
    <location>
        <begin position="1"/>
        <end position="22"/>
    </location>
</feature>
<reference evidence="4 5" key="1">
    <citation type="journal article" date="2020" name="Mol. Plant">
        <title>The Chromosome-Based Rubber Tree Genome Provides New Insights into Spurge Genome Evolution and Rubber Biosynthesis.</title>
        <authorList>
            <person name="Liu J."/>
            <person name="Shi C."/>
            <person name="Shi C.C."/>
            <person name="Li W."/>
            <person name="Zhang Q.J."/>
            <person name="Zhang Y."/>
            <person name="Li K."/>
            <person name="Lu H.F."/>
            <person name="Shi C."/>
            <person name="Zhu S.T."/>
            <person name="Xiao Z.Y."/>
            <person name="Nan H."/>
            <person name="Yue Y."/>
            <person name="Zhu X.G."/>
            <person name="Wu Y."/>
            <person name="Hong X.N."/>
            <person name="Fan G.Y."/>
            <person name="Tong Y."/>
            <person name="Zhang D."/>
            <person name="Mao C.L."/>
            <person name="Liu Y.L."/>
            <person name="Hao S.J."/>
            <person name="Liu W.Q."/>
            <person name="Lv M.Q."/>
            <person name="Zhang H.B."/>
            <person name="Liu Y."/>
            <person name="Hu-Tang G.R."/>
            <person name="Wang J.P."/>
            <person name="Wang J.H."/>
            <person name="Sun Y.H."/>
            <person name="Ni S.B."/>
            <person name="Chen W.B."/>
            <person name="Zhang X.C."/>
            <person name="Jiao Y.N."/>
            <person name="Eichler E.E."/>
            <person name="Li G.H."/>
            <person name="Liu X."/>
            <person name="Gao L.Z."/>
        </authorList>
    </citation>
    <scope>NUCLEOTIDE SEQUENCE [LARGE SCALE GENOMIC DNA]</scope>
    <source>
        <strain evidence="5">cv. GT1</strain>
        <tissue evidence="4">Leaf</tissue>
    </source>
</reference>
<dbReference type="PROSITE" id="PS50089">
    <property type="entry name" value="ZF_RING_2"/>
    <property type="match status" value="1"/>
</dbReference>
<dbReference type="EMBL" id="JAAGAX010000105">
    <property type="protein sequence ID" value="KAF2282529.1"/>
    <property type="molecule type" value="Genomic_DNA"/>
</dbReference>
<gene>
    <name evidence="4" type="ORF">GH714_043703</name>
</gene>
<feature type="compositionally biased region" description="Basic and acidic residues" evidence="2">
    <location>
        <begin position="12"/>
        <end position="22"/>
    </location>
</feature>
<dbReference type="InterPro" id="IPR013083">
    <property type="entry name" value="Znf_RING/FYVE/PHD"/>
</dbReference>
<protein>
    <recommendedName>
        <fullName evidence="3">RING-type domain-containing protein</fullName>
    </recommendedName>
</protein>
<evidence type="ECO:0000313" key="5">
    <source>
        <dbReference type="Proteomes" id="UP000467840"/>
    </source>
</evidence>
<keyword evidence="1" id="KW-0863">Zinc-finger</keyword>
<dbReference type="PANTHER" id="PTHR46519:SF2">
    <property type="entry name" value="RING_U-BOX SUPERFAMILY PROTEIN"/>
    <property type="match status" value="1"/>
</dbReference>
<dbReference type="GO" id="GO:0008270">
    <property type="term" value="F:zinc ion binding"/>
    <property type="evidence" value="ECO:0007669"/>
    <property type="project" value="UniProtKB-KW"/>
</dbReference>
<feature type="compositionally biased region" description="Basic and acidic residues" evidence="2">
    <location>
        <begin position="615"/>
        <end position="625"/>
    </location>
</feature>
<dbReference type="PANTHER" id="PTHR46519">
    <property type="entry name" value="RING/U-BOX SUPERFAMILY PROTEIN"/>
    <property type="match status" value="1"/>
</dbReference>